<dbReference type="Pfam" id="PF03116">
    <property type="entry name" value="NQR2_RnfD_RnfE"/>
    <property type="match status" value="1"/>
</dbReference>
<feature type="transmembrane region" description="Helical" evidence="16">
    <location>
        <begin position="373"/>
        <end position="393"/>
    </location>
</feature>
<dbReference type="RefSeq" id="WP_086541461.1">
    <property type="nucleotide sequence ID" value="NZ_MSSW01000027.1"/>
</dbReference>
<comment type="subcellular location">
    <subcellularLocation>
        <location evidence="16">Cell membrane</location>
        <topology evidence="16">Multi-pass membrane protein</topology>
    </subcellularLocation>
</comment>
<evidence type="ECO:0000256" key="13">
    <source>
        <dbReference type="ARBA" id="ARBA00023075"/>
    </source>
</evidence>
<feature type="modified residue" description="FMN phosphoryl threonine" evidence="16 17">
    <location>
        <position position="219"/>
    </location>
</feature>
<evidence type="ECO:0000256" key="3">
    <source>
        <dbReference type="ARBA" id="ARBA00022519"/>
    </source>
</evidence>
<evidence type="ECO:0000256" key="12">
    <source>
        <dbReference type="ARBA" id="ARBA00023065"/>
    </source>
</evidence>
<evidence type="ECO:0000256" key="7">
    <source>
        <dbReference type="ARBA" id="ARBA00022692"/>
    </source>
</evidence>
<protein>
    <recommendedName>
        <fullName evidence="16">Na(+)-translocating NADH-quinone reductase subunit B</fullName>
        <shortName evidence="16">Na(+)-NQR subunit B</shortName>
        <shortName evidence="16">Na(+)-translocating NQR subunit B</shortName>
        <ecNumber evidence="16">7.2.1.1</ecNumber>
    </recommendedName>
    <alternativeName>
        <fullName evidence="16">NQR complex subunit B</fullName>
    </alternativeName>
    <alternativeName>
        <fullName evidence="16">NQR-1 subunit B</fullName>
    </alternativeName>
</protein>
<dbReference type="PIRSF" id="PIRSF016055">
    <property type="entry name" value="NADH-UbQ_OxRdtase_B_su"/>
    <property type="match status" value="1"/>
</dbReference>
<keyword evidence="3" id="KW-0997">Cell inner membrane</keyword>
<organism evidence="18 19">
    <name type="scientific">Algoriphagus antarcticus</name>
    <dbReference type="NCBI Taxonomy" id="238540"/>
    <lineage>
        <taxon>Bacteria</taxon>
        <taxon>Pseudomonadati</taxon>
        <taxon>Bacteroidota</taxon>
        <taxon>Cytophagia</taxon>
        <taxon>Cytophagales</taxon>
        <taxon>Cyclobacteriaceae</taxon>
        <taxon>Algoriphagus</taxon>
    </lineage>
</organism>
<feature type="transmembrane region" description="Helical" evidence="16">
    <location>
        <begin position="58"/>
        <end position="75"/>
    </location>
</feature>
<keyword evidence="6 16" id="KW-0288">FMN</keyword>
<evidence type="ECO:0000256" key="2">
    <source>
        <dbReference type="ARBA" id="ARBA00022475"/>
    </source>
</evidence>
<dbReference type="OrthoDB" id="9776359at2"/>
<dbReference type="NCBIfam" id="NF003756">
    <property type="entry name" value="PRK05349.1"/>
    <property type="match status" value="1"/>
</dbReference>
<keyword evidence="15 16" id="KW-0739">Sodium transport</keyword>
<keyword evidence="2 16" id="KW-1003">Cell membrane</keyword>
<comment type="subunit">
    <text evidence="16">Composed of six subunits; NqrA, NqrB, NqrC, NqrD, NqrE and NqrF.</text>
</comment>
<keyword evidence="19" id="KW-1185">Reference proteome</keyword>
<evidence type="ECO:0000256" key="4">
    <source>
        <dbReference type="ARBA" id="ARBA00022553"/>
    </source>
</evidence>
<evidence type="ECO:0000256" key="5">
    <source>
        <dbReference type="ARBA" id="ARBA00022630"/>
    </source>
</evidence>
<dbReference type="PANTHER" id="PTHR30578">
    <property type="entry name" value="ELECTRON TRANSPORT COMPLEX PROTEIN RNFD"/>
    <property type="match status" value="1"/>
</dbReference>
<evidence type="ECO:0000256" key="1">
    <source>
        <dbReference type="ARBA" id="ARBA00022448"/>
    </source>
</evidence>
<dbReference type="InterPro" id="IPR010966">
    <property type="entry name" value="NqrB"/>
</dbReference>
<sequence>MKFLRDLLDKQKPLFEKGGKLESLYYAFEAGETFMFSPKHTTGIKGAQVKDAIDLKRMMITVVIAMIPCLLFGIYNTGHQHFLATGGTTGLWEDFGDKTWVGVKLVLPIIIVAYAAGGIVEAIFAVIRKHPINEGFLVTGMLIPLVVPATTPLWQVALATVFAVVIAKEVFGGTGMNILNVAMTARAFLYFAYPAQISGDQVWTYLGDRTPVDGFSGATALAVVYNAGVDGTQSAVEALNLHNVEALNQSLFNFTNMFMGWIPGSIGETSTLMALVGALILIGTGVGSWKIIVSGFAGAYIMGFVMNLLAVNEYMALPPQYHWVMGGLAFGIVFMATDPVSASQTETGKWIYGLLIGILTVIIRVTNPAYPEGIMLAVLFMNVFAPLIDYYIVKANKTRRLQRATV</sequence>
<keyword evidence="9 16" id="KW-1133">Transmembrane helix</keyword>
<feature type="transmembrane region" description="Helical" evidence="16">
    <location>
        <begin position="105"/>
        <end position="127"/>
    </location>
</feature>
<keyword evidence="13 16" id="KW-0830">Ubiquinone</keyword>
<dbReference type="GO" id="GO:0006814">
    <property type="term" value="P:sodium ion transport"/>
    <property type="evidence" value="ECO:0007669"/>
    <property type="project" value="UniProtKB-UniRule"/>
</dbReference>
<accession>A0A3E0DS30</accession>
<dbReference type="EC" id="7.2.1.1" evidence="16"/>
<dbReference type="InterPro" id="IPR004338">
    <property type="entry name" value="NqrB/RnfD"/>
</dbReference>
<dbReference type="Proteomes" id="UP000256405">
    <property type="component" value="Unassembled WGS sequence"/>
</dbReference>
<dbReference type="GO" id="GO:0010181">
    <property type="term" value="F:FMN binding"/>
    <property type="evidence" value="ECO:0007669"/>
    <property type="project" value="InterPro"/>
</dbReference>
<evidence type="ECO:0000256" key="6">
    <source>
        <dbReference type="ARBA" id="ARBA00022643"/>
    </source>
</evidence>
<keyword evidence="1 16" id="KW-0813">Transport</keyword>
<dbReference type="PANTHER" id="PTHR30578:SF1">
    <property type="entry name" value="NA(+)-TRANSLOCATING NADH-QUINONE REDUCTASE SUBUNIT B"/>
    <property type="match status" value="1"/>
</dbReference>
<feature type="transmembrane region" description="Helical" evidence="16">
    <location>
        <begin position="289"/>
        <end position="309"/>
    </location>
</feature>
<comment type="catalytic activity">
    <reaction evidence="16">
        <text>a ubiquinone + n Na(+)(in) + NADH + H(+) = a ubiquinol + n Na(+)(out) + NAD(+)</text>
        <dbReference type="Rhea" id="RHEA:47748"/>
        <dbReference type="Rhea" id="RHEA-COMP:9565"/>
        <dbReference type="Rhea" id="RHEA-COMP:9566"/>
        <dbReference type="ChEBI" id="CHEBI:15378"/>
        <dbReference type="ChEBI" id="CHEBI:16389"/>
        <dbReference type="ChEBI" id="CHEBI:17976"/>
        <dbReference type="ChEBI" id="CHEBI:29101"/>
        <dbReference type="ChEBI" id="CHEBI:57540"/>
        <dbReference type="ChEBI" id="CHEBI:57945"/>
        <dbReference type="EC" id="7.2.1.1"/>
    </reaction>
</comment>
<evidence type="ECO:0000256" key="16">
    <source>
        <dbReference type="HAMAP-Rule" id="MF_00426"/>
    </source>
</evidence>
<feature type="transmembrane region" description="Helical" evidence="16">
    <location>
        <begin position="258"/>
        <end position="282"/>
    </location>
</feature>
<keyword evidence="10 16" id="KW-0520">NAD</keyword>
<comment type="function">
    <text evidence="16">NQR complex catalyzes the reduction of ubiquinone-1 to ubiquinol by two successive reactions, coupled with the transport of Na(+) ions from the cytoplasm to the periplasm. NqrA to NqrE are probably involved in the second step, the conversion of ubisemiquinone to ubiquinol.</text>
</comment>
<keyword evidence="14 16" id="KW-0472">Membrane</keyword>
<keyword evidence="4 16" id="KW-0597">Phosphoprotein</keyword>
<reference evidence="18 19" key="1">
    <citation type="submission" date="2018-08" db="EMBL/GenBank/DDBJ databases">
        <title>Genomic Encyclopedia of Archaeal and Bacterial Type Strains, Phase II (KMG-II): from individual species to whole genera.</title>
        <authorList>
            <person name="Goeker M."/>
        </authorList>
    </citation>
    <scope>NUCLEOTIDE SEQUENCE [LARGE SCALE GENOMIC DNA]</scope>
    <source>
        <strain evidence="18 19">DSM 15986</strain>
    </source>
</reference>
<dbReference type="GO" id="GO:0055085">
    <property type="term" value="P:transmembrane transport"/>
    <property type="evidence" value="ECO:0007669"/>
    <property type="project" value="InterPro"/>
</dbReference>
<evidence type="ECO:0000313" key="18">
    <source>
        <dbReference type="EMBL" id="REG84761.1"/>
    </source>
</evidence>
<comment type="similarity">
    <text evidence="16">Belongs to the NqrB/RnfD family.</text>
</comment>
<gene>
    <name evidence="16" type="primary">nqrB</name>
    <name evidence="18" type="ORF">C8N25_114110</name>
</gene>
<keyword evidence="12 16" id="KW-0406">Ion transport</keyword>
<evidence type="ECO:0000256" key="9">
    <source>
        <dbReference type="ARBA" id="ARBA00022989"/>
    </source>
</evidence>
<comment type="cofactor">
    <cofactor evidence="16 17">
        <name>FMN</name>
        <dbReference type="ChEBI" id="CHEBI:58210"/>
    </cofactor>
</comment>
<feature type="transmembrane region" description="Helical" evidence="16">
    <location>
        <begin position="139"/>
        <end position="167"/>
    </location>
</feature>
<feature type="transmembrane region" description="Helical" evidence="16">
    <location>
        <begin position="350"/>
        <end position="367"/>
    </location>
</feature>
<evidence type="ECO:0000256" key="14">
    <source>
        <dbReference type="ARBA" id="ARBA00023136"/>
    </source>
</evidence>
<dbReference type="GO" id="GO:0005886">
    <property type="term" value="C:plasma membrane"/>
    <property type="evidence" value="ECO:0007669"/>
    <property type="project" value="UniProtKB-SubCell"/>
</dbReference>
<dbReference type="GO" id="GO:0016655">
    <property type="term" value="F:oxidoreductase activity, acting on NAD(P)H, quinone or similar compound as acceptor"/>
    <property type="evidence" value="ECO:0007669"/>
    <property type="project" value="UniProtKB-UniRule"/>
</dbReference>
<keyword evidence="7 16" id="KW-0812">Transmembrane</keyword>
<keyword evidence="8 16" id="KW-1278">Translocase</keyword>
<evidence type="ECO:0000256" key="8">
    <source>
        <dbReference type="ARBA" id="ARBA00022967"/>
    </source>
</evidence>
<evidence type="ECO:0000313" key="19">
    <source>
        <dbReference type="Proteomes" id="UP000256405"/>
    </source>
</evidence>
<evidence type="ECO:0000256" key="11">
    <source>
        <dbReference type="ARBA" id="ARBA00023053"/>
    </source>
</evidence>
<dbReference type="NCBIfam" id="TIGR01937">
    <property type="entry name" value="nqrB"/>
    <property type="match status" value="1"/>
</dbReference>
<evidence type="ECO:0000256" key="17">
    <source>
        <dbReference type="PIRSR" id="PIRSR016055-50"/>
    </source>
</evidence>
<keyword evidence="5 16" id="KW-0285">Flavoprotein</keyword>
<comment type="caution">
    <text evidence="18">The sequence shown here is derived from an EMBL/GenBank/DDBJ whole genome shotgun (WGS) entry which is preliminary data.</text>
</comment>
<name>A0A3E0DS30_9BACT</name>
<dbReference type="HAMAP" id="MF_00426">
    <property type="entry name" value="NqrB"/>
    <property type="match status" value="1"/>
</dbReference>
<feature type="transmembrane region" description="Helical" evidence="16">
    <location>
        <begin position="321"/>
        <end position="338"/>
    </location>
</feature>
<evidence type="ECO:0000256" key="15">
    <source>
        <dbReference type="ARBA" id="ARBA00023201"/>
    </source>
</evidence>
<evidence type="ECO:0000256" key="10">
    <source>
        <dbReference type="ARBA" id="ARBA00023027"/>
    </source>
</evidence>
<dbReference type="GO" id="GO:0022904">
    <property type="term" value="P:respiratory electron transport chain"/>
    <property type="evidence" value="ECO:0007669"/>
    <property type="project" value="InterPro"/>
</dbReference>
<proteinExistence type="inferred from homology"/>
<keyword evidence="11 16" id="KW-0915">Sodium</keyword>
<dbReference type="AlphaFoldDB" id="A0A3E0DS30"/>
<dbReference type="EMBL" id="QUNF01000014">
    <property type="protein sequence ID" value="REG84761.1"/>
    <property type="molecule type" value="Genomic_DNA"/>
</dbReference>